<name>A0A1Y1MI09_PHOPY</name>
<reference evidence="2" key="1">
    <citation type="journal article" date="2016" name="Sci. Rep.">
        <title>Molecular characterization of firefly nuptial gifts: a multi-omics approach sheds light on postcopulatory sexual selection.</title>
        <authorList>
            <person name="Al-Wathiqui N."/>
            <person name="Fallon T.R."/>
            <person name="South A."/>
            <person name="Weng J.K."/>
            <person name="Lewis S.M."/>
        </authorList>
    </citation>
    <scope>NUCLEOTIDE SEQUENCE</scope>
</reference>
<evidence type="ECO:0000256" key="1">
    <source>
        <dbReference type="SAM" id="MobiDB-lite"/>
    </source>
</evidence>
<feature type="region of interest" description="Disordered" evidence="1">
    <location>
        <begin position="359"/>
        <end position="385"/>
    </location>
</feature>
<feature type="region of interest" description="Disordered" evidence="1">
    <location>
        <begin position="1"/>
        <end position="78"/>
    </location>
</feature>
<feature type="compositionally biased region" description="Basic residues" evidence="1">
    <location>
        <begin position="1248"/>
        <end position="1257"/>
    </location>
</feature>
<feature type="region of interest" description="Disordered" evidence="1">
    <location>
        <begin position="554"/>
        <end position="588"/>
    </location>
</feature>
<feature type="region of interest" description="Disordered" evidence="1">
    <location>
        <begin position="688"/>
        <end position="712"/>
    </location>
</feature>
<feature type="compositionally biased region" description="Basic and acidic residues" evidence="1">
    <location>
        <begin position="926"/>
        <end position="943"/>
    </location>
</feature>
<proteinExistence type="predicted"/>
<feature type="region of interest" description="Disordered" evidence="1">
    <location>
        <begin position="1223"/>
        <end position="1368"/>
    </location>
</feature>
<organism evidence="2">
    <name type="scientific">Photinus pyralis</name>
    <name type="common">Common eastern firefly</name>
    <name type="synonym">Lampyris pyralis</name>
    <dbReference type="NCBI Taxonomy" id="7054"/>
    <lineage>
        <taxon>Eukaryota</taxon>
        <taxon>Metazoa</taxon>
        <taxon>Ecdysozoa</taxon>
        <taxon>Arthropoda</taxon>
        <taxon>Hexapoda</taxon>
        <taxon>Insecta</taxon>
        <taxon>Pterygota</taxon>
        <taxon>Neoptera</taxon>
        <taxon>Endopterygota</taxon>
        <taxon>Coleoptera</taxon>
        <taxon>Polyphaga</taxon>
        <taxon>Elateriformia</taxon>
        <taxon>Elateroidea</taxon>
        <taxon>Lampyridae</taxon>
        <taxon>Lampyrinae</taxon>
        <taxon>Photinus</taxon>
    </lineage>
</organism>
<dbReference type="OrthoDB" id="6784780at2759"/>
<dbReference type="EMBL" id="GEZM01033290">
    <property type="protein sequence ID" value="JAV84280.1"/>
    <property type="molecule type" value="Transcribed_RNA"/>
</dbReference>
<accession>A0A1Y1MI09</accession>
<feature type="compositionally biased region" description="Low complexity" evidence="1">
    <location>
        <begin position="1272"/>
        <end position="1283"/>
    </location>
</feature>
<dbReference type="RefSeq" id="XP_031330148.1">
    <property type="nucleotide sequence ID" value="XM_031474288.1"/>
</dbReference>
<evidence type="ECO:0000313" key="2">
    <source>
        <dbReference type="EMBL" id="JAV84280.1"/>
    </source>
</evidence>
<feature type="compositionally biased region" description="Basic and acidic residues" evidence="1">
    <location>
        <begin position="789"/>
        <end position="807"/>
    </location>
</feature>
<dbReference type="KEGG" id="ppyr:116161079"/>
<feature type="compositionally biased region" description="Basic and acidic residues" evidence="1">
    <location>
        <begin position="1289"/>
        <end position="1301"/>
    </location>
</feature>
<protein>
    <submittedName>
        <fullName evidence="2">Uncharacterized protein</fullName>
    </submittedName>
</protein>
<dbReference type="GeneID" id="116161079"/>
<feature type="compositionally biased region" description="Basic and acidic residues" evidence="1">
    <location>
        <begin position="1320"/>
        <end position="1364"/>
    </location>
</feature>
<feature type="compositionally biased region" description="Low complexity" evidence="1">
    <location>
        <begin position="50"/>
        <end position="60"/>
    </location>
</feature>
<feature type="compositionally biased region" description="Basic and acidic residues" evidence="1">
    <location>
        <begin position="991"/>
        <end position="1002"/>
    </location>
</feature>
<feature type="compositionally biased region" description="Low complexity" evidence="1">
    <location>
        <begin position="1229"/>
        <end position="1238"/>
    </location>
</feature>
<feature type="region of interest" description="Disordered" evidence="1">
    <location>
        <begin position="887"/>
        <end position="1061"/>
    </location>
</feature>
<feature type="region of interest" description="Disordered" evidence="1">
    <location>
        <begin position="236"/>
        <end position="273"/>
    </location>
</feature>
<feature type="region of interest" description="Disordered" evidence="1">
    <location>
        <begin position="737"/>
        <end position="818"/>
    </location>
</feature>
<feature type="compositionally biased region" description="Basic and acidic residues" evidence="1">
    <location>
        <begin position="39"/>
        <end position="49"/>
    </location>
</feature>
<feature type="compositionally biased region" description="Acidic residues" evidence="1">
    <location>
        <begin position="745"/>
        <end position="759"/>
    </location>
</feature>
<sequence>MQPQYGQGAAPSHHPPPFAPPEVSGNGGSVTSSLRQWRKKDYVEKKSPEESSPPANENPSHIARVAPHTYYPRPPDDQCNYQHHYGDYSLSYKPTGPVKYSEIVESQQTQTIEHITPVIQKHKEKEYVELCSGPSQAHHVPMKQSAYPEPPLSHQYIPKDSQIHPFLQKPSQMPQYMQKEPYQQFLSKYNMQNQYSQPYPSEPNNFLAHLNKINPRMAQSIINDTHLRESQIPMYHNLDHNRPYPQSQRMYHPSSMPPNPAHSQRNLPPSYNYPQSYNYNVKPNIPPVDPYSRPYQHNVPKYLPEQPLPNISPQHLYNESMHMNYGPYPSSKLSPNYSQLEYAQHYQHRRQLPHEYYTHPPFKDSFAQNPQLSPEDLGAEPGSRKPSLKQYLESWVEENISGNLPEMIANNTIADMEQLKTALQAKSGDAQDQPLYVLDTTEITNDSLPQFLHLQQFEKLPENIRGYYTSTASVPHEARQVIVENKGAESYTNPCSLLAKPLVESCNLVDKSLENKVVEIHIVEDSEAADLSGGIMVNAPKQGESVIKMCASVQEDDSNHSSGDSYKSMPDIEQEGEVSPRLAESPAEQPVDLAISTVEDDVTSPVNLTQEVQGENATADVSSLDKFLEEIVGGSAKDDVETPVNCLNEVAEKMQEEVIPELTAAEASPVSMCATEDVEEEARQVDEAIPHEEASVTEEPAAIEQTEEGLENEISLSAALTTDKVDEIETLPATALLAEERASESVEEPEASEMVDEMETPPAPTLVEKGDETDIPSITALPVEVESEPASREESDIAESRSTRDKTPPLAVDEPTPVLNVDRKRWRMHKIESGRRSKREAVEKRERRLKRYKTQIRAETIRGVEKRCKRDKIDIPLERAVAEISVEETVQSENNDSSRGDNVAILSEEASLGDLTEIPPNTVEETEGKIEKNDRSWKRKSTDEEATALPEIPPNAEEEADKNEATAQNERISKEDPPEIPLNVVEETVLDVERKWEMDKTETPPSAECTIEEPTAPAAAGTIEEPTASAAVEESELKRKKDRKKDRRERTKKKKHLEDPPHFVDQKCEESVVNIEEPRSEVVEDLPVAIEDSEEMPVLEKATYDESEANIVYHINDSNVVLQIADELLEINVTVQNGKKLILVKTFSDAVIMNNTDSCPILEDQTTVVQTKPPPVEHPVLDNYANVTVDNVEMYVKEICEGPDIPIENEVCVFNEEVVSSSTEAGSLPKAATEQAPAPTAPEEKKVEKKKSPKKKTVTWLDQAEPKRCLDTKPTFPKTPKTKAALKLIEPHQTKMKDHCVPSKTKSSIAEKIAKLKKPPRLDGNKPTKQQKAEKPKKNESHPRSIPKPKERTKPKKPIADPRKAKFFSRQAPVNIDSLYRMSIEPENLAKIQKEPEVVKAKIDVEEPQPPLISVQENSITSSTCQETEATQRERANKLIQQINDDWEDEEDGGKIVESNTRRLSLQEYNDRKRTGSLTEPERCSFAGPDLTSNLLGNVAGIRRKVSPKSPELSVKFINKTYSRTSSFESGSPPHKTEESLSSSIELQLPKRNRVLPTPNYNQEYLKKALMNDLHTVNQITATLIRENQELMRRFLEQQRLTAGELKKVKQIIRYKRLVQHLTTMRVKEVEPNNNVIRRESPVSTGERRRKRRFRFLYSDDEYEGDSSNSSPLIVNDTCLKRARVENLVPDYSVHQSNSQGQLTLVFKRNVKSDPRMQPFVKLERLPSLDRLALNL</sequence>
<feature type="compositionally biased region" description="Polar residues" evidence="1">
    <location>
        <begin position="888"/>
        <end position="897"/>
    </location>
</feature>
<feature type="compositionally biased region" description="Basic residues" evidence="1">
    <location>
        <begin position="1038"/>
        <end position="1055"/>
    </location>
</feature>